<keyword evidence="9 10" id="KW-1208">Phospholipid metabolism</keyword>
<evidence type="ECO:0000313" key="11">
    <source>
        <dbReference type="EMBL" id="HIU26923.1"/>
    </source>
</evidence>
<sequence length="201" mass="21634">MDVIKFVIWVAAAYFIGNISPSIILGKLKGVDIKKEGSGNAGTTNALRVLGKKAAVITLVIDIGKGALAVYLGSRFGNDEIAMACALAVFCGHIWPCLYSFKGGKGVATAFGALLAVNWLMAFLVLFVVAAGVLLSQRMSVGSLLGAVSFPLICWLIERDFIYIGSLMAFIVLIKHIPNIKRLIKGEEPKLFSKKEEKNEK</sequence>
<keyword evidence="2 10" id="KW-0444">Lipid biosynthesis</keyword>
<name>A0A9D1I280_9FIRM</name>
<comment type="pathway">
    <text evidence="10">Lipid metabolism; phospholipid metabolism.</text>
</comment>
<reference evidence="11" key="1">
    <citation type="submission" date="2020-10" db="EMBL/GenBank/DDBJ databases">
        <authorList>
            <person name="Gilroy R."/>
        </authorList>
    </citation>
    <scope>NUCLEOTIDE SEQUENCE</scope>
    <source>
        <strain evidence="11">11300</strain>
    </source>
</reference>
<evidence type="ECO:0000256" key="2">
    <source>
        <dbReference type="ARBA" id="ARBA00022516"/>
    </source>
</evidence>
<dbReference type="SMART" id="SM01207">
    <property type="entry name" value="G3P_acyltransf"/>
    <property type="match status" value="1"/>
</dbReference>
<dbReference type="Proteomes" id="UP000824091">
    <property type="component" value="Unassembled WGS sequence"/>
</dbReference>
<evidence type="ECO:0000256" key="7">
    <source>
        <dbReference type="ARBA" id="ARBA00023136"/>
    </source>
</evidence>
<feature type="transmembrane region" description="Helical" evidence="10">
    <location>
        <begin position="80"/>
        <end position="101"/>
    </location>
</feature>
<feature type="transmembrane region" description="Helical" evidence="10">
    <location>
        <begin position="6"/>
        <end position="25"/>
    </location>
</feature>
<keyword evidence="1 10" id="KW-1003">Cell membrane</keyword>
<evidence type="ECO:0000256" key="5">
    <source>
        <dbReference type="ARBA" id="ARBA00022989"/>
    </source>
</evidence>
<accession>A0A9D1I280</accession>
<reference evidence="11" key="2">
    <citation type="journal article" date="2021" name="PeerJ">
        <title>Extensive microbial diversity within the chicken gut microbiome revealed by metagenomics and culture.</title>
        <authorList>
            <person name="Gilroy R."/>
            <person name="Ravi A."/>
            <person name="Getino M."/>
            <person name="Pursley I."/>
            <person name="Horton D.L."/>
            <person name="Alikhan N.F."/>
            <person name="Baker D."/>
            <person name="Gharbi K."/>
            <person name="Hall N."/>
            <person name="Watson M."/>
            <person name="Adriaenssens E.M."/>
            <person name="Foster-Nyarko E."/>
            <person name="Jarju S."/>
            <person name="Secka A."/>
            <person name="Antonio M."/>
            <person name="Oren A."/>
            <person name="Chaudhuri R.R."/>
            <person name="La Ragione R."/>
            <person name="Hildebrand F."/>
            <person name="Pallen M.J."/>
        </authorList>
    </citation>
    <scope>NUCLEOTIDE SEQUENCE</scope>
    <source>
        <strain evidence="11">11300</strain>
    </source>
</reference>
<keyword evidence="6 10" id="KW-0443">Lipid metabolism</keyword>
<feature type="transmembrane region" description="Helical" evidence="10">
    <location>
        <begin position="147"/>
        <end position="174"/>
    </location>
</feature>
<proteinExistence type="inferred from homology"/>
<evidence type="ECO:0000313" key="12">
    <source>
        <dbReference type="Proteomes" id="UP000824091"/>
    </source>
</evidence>
<dbReference type="HAMAP" id="MF_01043">
    <property type="entry name" value="PlsY"/>
    <property type="match status" value="1"/>
</dbReference>
<dbReference type="EMBL" id="DVMO01000012">
    <property type="protein sequence ID" value="HIU26923.1"/>
    <property type="molecule type" value="Genomic_DNA"/>
</dbReference>
<keyword evidence="5 10" id="KW-1133">Transmembrane helix</keyword>
<comment type="function">
    <text evidence="10">Catalyzes the transfer of an acyl group from acyl-phosphate (acyl-PO(4)) to glycerol-3-phosphate (G3P) to form lysophosphatidic acid (LPA). This enzyme utilizes acyl-phosphate as fatty acyl donor, but not acyl-CoA or acyl-ACP.</text>
</comment>
<dbReference type="Pfam" id="PF02660">
    <property type="entry name" value="G3P_acyltransf"/>
    <property type="match status" value="1"/>
</dbReference>
<dbReference type="NCBIfam" id="TIGR00023">
    <property type="entry name" value="glycerol-3-phosphate 1-O-acyltransferase PlsY"/>
    <property type="match status" value="1"/>
</dbReference>
<comment type="caution">
    <text evidence="11">The sequence shown here is derived from an EMBL/GenBank/DDBJ whole genome shotgun (WGS) entry which is preliminary data.</text>
</comment>
<dbReference type="InterPro" id="IPR003811">
    <property type="entry name" value="G3P_acylTferase_PlsY"/>
</dbReference>
<dbReference type="AlphaFoldDB" id="A0A9D1I280"/>
<evidence type="ECO:0000256" key="4">
    <source>
        <dbReference type="ARBA" id="ARBA00022692"/>
    </source>
</evidence>
<comment type="subcellular location">
    <subcellularLocation>
        <location evidence="10">Cell membrane</location>
        <topology evidence="10">Multi-pass membrane protein</topology>
    </subcellularLocation>
</comment>
<evidence type="ECO:0000256" key="1">
    <source>
        <dbReference type="ARBA" id="ARBA00022475"/>
    </source>
</evidence>
<comment type="subunit">
    <text evidence="10">Probably interacts with PlsX.</text>
</comment>
<keyword evidence="11" id="KW-0012">Acyltransferase</keyword>
<dbReference type="EC" id="2.3.1.275" evidence="10"/>
<feature type="transmembrane region" description="Helical" evidence="10">
    <location>
        <begin position="54"/>
        <end position="74"/>
    </location>
</feature>
<comment type="similarity">
    <text evidence="10">Belongs to the PlsY family.</text>
</comment>
<evidence type="ECO:0000256" key="9">
    <source>
        <dbReference type="ARBA" id="ARBA00023264"/>
    </source>
</evidence>
<dbReference type="GO" id="GO:0005886">
    <property type="term" value="C:plasma membrane"/>
    <property type="evidence" value="ECO:0007669"/>
    <property type="project" value="UniProtKB-SubCell"/>
</dbReference>
<evidence type="ECO:0000256" key="10">
    <source>
        <dbReference type="HAMAP-Rule" id="MF_01043"/>
    </source>
</evidence>
<organism evidence="11 12">
    <name type="scientific">Candidatus Fimisoma avicola</name>
    <dbReference type="NCBI Taxonomy" id="2840826"/>
    <lineage>
        <taxon>Bacteria</taxon>
        <taxon>Bacillati</taxon>
        <taxon>Bacillota</taxon>
        <taxon>Clostridia</taxon>
        <taxon>Eubacteriales</taxon>
        <taxon>Candidatus Fimisoma</taxon>
    </lineage>
</organism>
<dbReference type="PANTHER" id="PTHR30309:SF0">
    <property type="entry name" value="GLYCEROL-3-PHOSPHATE ACYLTRANSFERASE-RELATED"/>
    <property type="match status" value="1"/>
</dbReference>
<evidence type="ECO:0000256" key="8">
    <source>
        <dbReference type="ARBA" id="ARBA00023209"/>
    </source>
</evidence>
<keyword evidence="4 10" id="KW-0812">Transmembrane</keyword>
<dbReference type="GO" id="GO:0043772">
    <property type="term" value="F:acyl-phosphate glycerol-3-phosphate acyltransferase activity"/>
    <property type="evidence" value="ECO:0007669"/>
    <property type="project" value="UniProtKB-UniRule"/>
</dbReference>
<keyword evidence="8 10" id="KW-0594">Phospholipid biosynthesis</keyword>
<keyword evidence="3 10" id="KW-0808">Transferase</keyword>
<protein>
    <recommendedName>
        <fullName evidence="10">Glycerol-3-phosphate acyltransferase</fullName>
    </recommendedName>
    <alternativeName>
        <fullName evidence="10">Acyl-PO4 G3P acyltransferase</fullName>
    </alternativeName>
    <alternativeName>
        <fullName evidence="10">Acyl-phosphate--glycerol-3-phosphate acyltransferase</fullName>
    </alternativeName>
    <alternativeName>
        <fullName evidence="10">G3P acyltransferase</fullName>
        <shortName evidence="10">GPAT</shortName>
        <ecNumber evidence="10">2.3.1.275</ecNumber>
    </alternativeName>
    <alternativeName>
        <fullName evidence="10">Lysophosphatidic acid synthase</fullName>
        <shortName evidence="10">LPA synthase</shortName>
    </alternativeName>
</protein>
<keyword evidence="7 10" id="KW-0472">Membrane</keyword>
<dbReference type="PANTHER" id="PTHR30309">
    <property type="entry name" value="INNER MEMBRANE PROTEIN YGIH"/>
    <property type="match status" value="1"/>
</dbReference>
<gene>
    <name evidence="10 11" type="primary">plsY</name>
    <name evidence="11" type="ORF">IAD16_00900</name>
</gene>
<evidence type="ECO:0000256" key="6">
    <source>
        <dbReference type="ARBA" id="ARBA00023098"/>
    </source>
</evidence>
<comment type="catalytic activity">
    <reaction evidence="10">
        <text>an acyl phosphate + sn-glycerol 3-phosphate = a 1-acyl-sn-glycero-3-phosphate + phosphate</text>
        <dbReference type="Rhea" id="RHEA:34075"/>
        <dbReference type="ChEBI" id="CHEBI:43474"/>
        <dbReference type="ChEBI" id="CHEBI:57597"/>
        <dbReference type="ChEBI" id="CHEBI:57970"/>
        <dbReference type="ChEBI" id="CHEBI:59918"/>
        <dbReference type="EC" id="2.3.1.275"/>
    </reaction>
</comment>
<evidence type="ECO:0000256" key="3">
    <source>
        <dbReference type="ARBA" id="ARBA00022679"/>
    </source>
</evidence>
<dbReference type="GO" id="GO:0008654">
    <property type="term" value="P:phospholipid biosynthetic process"/>
    <property type="evidence" value="ECO:0007669"/>
    <property type="project" value="UniProtKB-UniRule"/>
</dbReference>
<feature type="transmembrane region" description="Helical" evidence="10">
    <location>
        <begin position="113"/>
        <end position="135"/>
    </location>
</feature>